<dbReference type="RefSeq" id="WP_182552284.1">
    <property type="nucleotide sequence ID" value="NZ_JACGXN010000016.1"/>
</dbReference>
<evidence type="ECO:0000313" key="1">
    <source>
        <dbReference type="EMBL" id="MBA8881737.1"/>
    </source>
</evidence>
<sequence length="121" mass="14044">MTNRLIFGNFNGEQVLRISRPGFDVLGNLTDEQLAFDSRWYYTGRVWLKGVANIGAGPYTIDFGRTFQKLPMVEIFYTVSGSPYYRQGSFDQYSFTNYNMTLRFTASNAQNKNVYYFVMES</sequence>
<organism evidence="1 2">
    <name type="scientific">Phyllobacterium myrsinacearum</name>
    <dbReference type="NCBI Taxonomy" id="28101"/>
    <lineage>
        <taxon>Bacteria</taxon>
        <taxon>Pseudomonadati</taxon>
        <taxon>Pseudomonadota</taxon>
        <taxon>Alphaproteobacteria</taxon>
        <taxon>Hyphomicrobiales</taxon>
        <taxon>Phyllobacteriaceae</taxon>
        <taxon>Phyllobacterium</taxon>
    </lineage>
</organism>
<proteinExistence type="predicted"/>
<comment type="caution">
    <text evidence="1">The sequence shown here is derived from an EMBL/GenBank/DDBJ whole genome shotgun (WGS) entry which is preliminary data.</text>
</comment>
<reference evidence="1 2" key="1">
    <citation type="submission" date="2020-07" db="EMBL/GenBank/DDBJ databases">
        <title>Genomic Encyclopedia of Type Strains, Phase IV (KMG-V): Genome sequencing to study the core and pangenomes of soil and plant-associated prokaryotes.</title>
        <authorList>
            <person name="Whitman W."/>
        </authorList>
    </citation>
    <scope>NUCLEOTIDE SEQUENCE [LARGE SCALE GENOMIC DNA]</scope>
    <source>
        <strain evidence="1 2">AN3</strain>
    </source>
</reference>
<dbReference type="AlphaFoldDB" id="A0A839EZD4"/>
<evidence type="ECO:0000313" key="2">
    <source>
        <dbReference type="Proteomes" id="UP000549052"/>
    </source>
</evidence>
<protein>
    <submittedName>
        <fullName evidence="1">Uncharacterized protein</fullName>
    </submittedName>
</protein>
<dbReference type="EMBL" id="JACGXN010000016">
    <property type="protein sequence ID" value="MBA8881737.1"/>
    <property type="molecule type" value="Genomic_DNA"/>
</dbReference>
<keyword evidence="2" id="KW-1185">Reference proteome</keyword>
<dbReference type="Proteomes" id="UP000549052">
    <property type="component" value="Unassembled WGS sequence"/>
</dbReference>
<gene>
    <name evidence="1" type="ORF">FHW16_005482</name>
</gene>
<accession>A0A839EZD4</accession>
<name>A0A839EZD4_9HYPH</name>